<dbReference type="PROSITE" id="PS50883">
    <property type="entry name" value="EAL"/>
    <property type="match status" value="1"/>
</dbReference>
<dbReference type="EMBL" id="CP042829">
    <property type="protein sequence ID" value="QFG03444.1"/>
    <property type="molecule type" value="Genomic_DNA"/>
</dbReference>
<feature type="domain" description="GGDEF" evidence="2">
    <location>
        <begin position="439"/>
        <end position="577"/>
    </location>
</feature>
<dbReference type="InterPro" id="IPR000160">
    <property type="entry name" value="GGDEF_dom"/>
</dbReference>
<evidence type="ECO:0000313" key="4">
    <source>
        <dbReference type="Proteomes" id="UP000326331"/>
    </source>
</evidence>
<dbReference type="InterPro" id="IPR043128">
    <property type="entry name" value="Rev_trsase/Diguanyl_cyclase"/>
</dbReference>
<dbReference type="InterPro" id="IPR035919">
    <property type="entry name" value="EAL_sf"/>
</dbReference>
<feature type="domain" description="EAL" evidence="1">
    <location>
        <begin position="13"/>
        <end position="264"/>
    </location>
</feature>
<dbReference type="InterPro" id="IPR029787">
    <property type="entry name" value="Nucleotide_cyclase"/>
</dbReference>
<dbReference type="PANTHER" id="PTHR33121">
    <property type="entry name" value="CYCLIC DI-GMP PHOSPHODIESTERASE PDEF"/>
    <property type="match status" value="1"/>
</dbReference>
<dbReference type="PANTHER" id="PTHR33121:SF76">
    <property type="entry name" value="SIGNALING PROTEIN"/>
    <property type="match status" value="1"/>
</dbReference>
<reference evidence="3 4" key="1">
    <citation type="submission" date="2019-08" db="EMBL/GenBank/DDBJ databases">
        <authorList>
            <person name="Toschakov S.V."/>
        </authorList>
    </citation>
    <scope>NUCLEOTIDE SEQUENCE [LARGE SCALE GENOMIC DNA]</scope>
    <source>
        <strain evidence="3 4">3753O</strain>
    </source>
</reference>
<organism evidence="3 4">
    <name type="scientific">Tepidiforma bonchosmolovskayae</name>
    <dbReference type="NCBI Taxonomy" id="2601677"/>
    <lineage>
        <taxon>Bacteria</taxon>
        <taxon>Bacillati</taxon>
        <taxon>Chloroflexota</taxon>
        <taxon>Tepidiformia</taxon>
        <taxon>Tepidiformales</taxon>
        <taxon>Tepidiformaceae</taxon>
        <taxon>Tepidiforma</taxon>
    </lineage>
</organism>
<dbReference type="InterPro" id="IPR050706">
    <property type="entry name" value="Cyclic-di-GMP_PDE-like"/>
</dbReference>
<dbReference type="Gene3D" id="3.20.20.450">
    <property type="entry name" value="EAL domain"/>
    <property type="match status" value="1"/>
</dbReference>
<keyword evidence="4" id="KW-1185">Reference proteome</keyword>
<gene>
    <name evidence="3" type="ORF">Tbon_09080</name>
</gene>
<dbReference type="InterPro" id="IPR000644">
    <property type="entry name" value="CBS_dom"/>
</dbReference>
<dbReference type="SUPFAM" id="SSF141868">
    <property type="entry name" value="EAL domain-like"/>
    <property type="match status" value="1"/>
</dbReference>
<evidence type="ECO:0000259" key="1">
    <source>
        <dbReference type="PROSITE" id="PS50883"/>
    </source>
</evidence>
<dbReference type="SUPFAM" id="SSF55073">
    <property type="entry name" value="Nucleotide cyclase"/>
    <property type="match status" value="1"/>
</dbReference>
<evidence type="ECO:0000313" key="3">
    <source>
        <dbReference type="EMBL" id="QFG03444.1"/>
    </source>
</evidence>
<dbReference type="Proteomes" id="UP000326331">
    <property type="component" value="Chromosome"/>
</dbReference>
<dbReference type="Gene3D" id="3.30.70.270">
    <property type="match status" value="1"/>
</dbReference>
<dbReference type="InterPro" id="IPR046342">
    <property type="entry name" value="CBS_dom_sf"/>
</dbReference>
<evidence type="ECO:0000259" key="2">
    <source>
        <dbReference type="PROSITE" id="PS50887"/>
    </source>
</evidence>
<protein>
    <submittedName>
        <fullName evidence="3">GGDEF domain-containing protein</fullName>
    </submittedName>
</protein>
<dbReference type="PROSITE" id="PS50887">
    <property type="entry name" value="GGDEF"/>
    <property type="match status" value="1"/>
</dbReference>
<name>A0ABX6C3Q1_9CHLR</name>
<dbReference type="InterPro" id="IPR001633">
    <property type="entry name" value="EAL_dom"/>
</dbReference>
<dbReference type="CDD" id="cd01949">
    <property type="entry name" value="GGDEF"/>
    <property type="match status" value="1"/>
</dbReference>
<dbReference type="RefSeq" id="WP_158067406.1">
    <property type="nucleotide sequence ID" value="NZ_CP042829.1"/>
</dbReference>
<dbReference type="NCBIfam" id="TIGR00254">
    <property type="entry name" value="GGDEF"/>
    <property type="match status" value="1"/>
</dbReference>
<dbReference type="SMART" id="SM00052">
    <property type="entry name" value="EAL"/>
    <property type="match status" value="1"/>
</dbReference>
<proteinExistence type="predicted"/>
<dbReference type="Pfam" id="PF00571">
    <property type="entry name" value="CBS"/>
    <property type="match status" value="1"/>
</dbReference>
<dbReference type="SUPFAM" id="SSF54631">
    <property type="entry name" value="CBS-domain pair"/>
    <property type="match status" value="1"/>
</dbReference>
<reference evidence="3 4" key="2">
    <citation type="submission" date="2019-10" db="EMBL/GenBank/DDBJ databases">
        <title>Thermopilla bonchosmolovskayae gen. nov., sp. nov., a moderately thermophilic Chloroflexi bacterium from a Chukotka hot spring (Arctic, Russia), representing a novel classis Thermopillaia, which include previously uncultivated lineage OLB14.</title>
        <authorList>
            <person name="Kochetkova T.V."/>
            <person name="Zayulina K.S."/>
            <person name="Zhigarkov V.S."/>
            <person name="Minaev N.V."/>
            <person name="Novikov A."/>
            <person name="Toshchakov S.V."/>
            <person name="Elcheninov A.G."/>
            <person name="Kublanov I.V."/>
        </authorList>
    </citation>
    <scope>NUCLEOTIDE SEQUENCE [LARGE SCALE GENOMIC DNA]</scope>
    <source>
        <strain evidence="3 4">3753O</strain>
    </source>
</reference>
<sequence>MPPLGPPAATLSAAAARRAVRHVLETGAVRTLCQPIGSLSTGDVLGYEALSRPEAPPPLDSPQEFLAAASACDLLEQVDHAWRLAAVARLGQLLAHEQLLFINCTPTALISGLLSPSSFQSIVRRHGLQPERVVLEITEERAISDFDQMRRIVSAFRAAGFLFAIDDAGAGPSSLQSIVELRPDFIKLDRWLARDIEFDRGRRSMVEAICNFARQVGARVIVEGIETREQLTAFIELGADFGQGYFLGRPEPLPFPISAEARRTIHRANRQRRDAPVVSRVGDLVTITPTVSADTPGARLMDHFARNRHLEAVVVLDGSRVEGIVTRGRIFERMSGQFGLPLNGRRPASQLCVPATCVDASASPRTAARAALERAAPFQQDPLVVLEGTQLAGIVRVHELLQAVLAEEVAEARNLNPLTGLPGNRRIKEHLERLRAEPAGWYLLYADLDRFKHFNDACGFAHGDAAIYEFSRILVDAANAARHDVFIGHVGGDDFIVAVHEDDLEPFRAACYRVLSRPRWFDPDGKLPADITLTVSIAGCPFERVAHLDYEELAAILASAKRLVKHAGGNSFEIFEDLAPPSAASRSDAEAA</sequence>
<dbReference type="Pfam" id="PF00563">
    <property type="entry name" value="EAL"/>
    <property type="match status" value="1"/>
</dbReference>
<accession>A0ABX6C3Q1</accession>
<dbReference type="Pfam" id="PF00990">
    <property type="entry name" value="GGDEF"/>
    <property type="match status" value="1"/>
</dbReference>
<dbReference type="CDD" id="cd01948">
    <property type="entry name" value="EAL"/>
    <property type="match status" value="1"/>
</dbReference>
<dbReference type="Gene3D" id="3.10.580.10">
    <property type="entry name" value="CBS-domain"/>
    <property type="match status" value="1"/>
</dbReference>
<dbReference type="SMART" id="SM00267">
    <property type="entry name" value="GGDEF"/>
    <property type="match status" value="1"/>
</dbReference>